<name>A0A016VU79_9BILA</name>
<dbReference type="Proteomes" id="UP000024635">
    <property type="component" value="Unassembled WGS sequence"/>
</dbReference>
<proteinExistence type="predicted"/>
<protein>
    <submittedName>
        <fullName evidence="2">Uncharacterized protein</fullName>
    </submittedName>
</protein>
<comment type="caution">
    <text evidence="2">The sequence shown here is derived from an EMBL/GenBank/DDBJ whole genome shotgun (WGS) entry which is preliminary data.</text>
</comment>
<accession>A0A016VU79</accession>
<evidence type="ECO:0000313" key="2">
    <source>
        <dbReference type="EMBL" id="EYC30328.1"/>
    </source>
</evidence>
<evidence type="ECO:0000256" key="1">
    <source>
        <dbReference type="SAM" id="Phobius"/>
    </source>
</evidence>
<keyword evidence="1" id="KW-0472">Membrane</keyword>
<sequence>MSRLTFCHVFFWNSHNFLCIFLDFVDFLCLIIFSGLVTSLPSEFEHFQLFDIAFALVKVDAGQHLLTFCAPSVFPIHRLFQRKRLTFVIVPSLMLAPWKAREGPRERLRDEDGYRIRAAGVCMNGESKAVLFAEMLDFPSFRGSFVSFSRAHNVYVVVFLDGTHAVVGFSLSPTANQCENV</sequence>
<keyword evidence="1" id="KW-0812">Transmembrane</keyword>
<dbReference type="OrthoDB" id="2011998at2759"/>
<reference evidence="3" key="1">
    <citation type="journal article" date="2015" name="Nat. Genet.">
        <title>The genome and transcriptome of the zoonotic hookworm Ancylostoma ceylanicum identify infection-specific gene families.</title>
        <authorList>
            <person name="Schwarz E.M."/>
            <person name="Hu Y."/>
            <person name="Antoshechkin I."/>
            <person name="Miller M.M."/>
            <person name="Sternberg P.W."/>
            <person name="Aroian R.V."/>
        </authorList>
    </citation>
    <scope>NUCLEOTIDE SEQUENCE</scope>
    <source>
        <strain evidence="3">HY135</strain>
    </source>
</reference>
<evidence type="ECO:0000313" key="3">
    <source>
        <dbReference type="Proteomes" id="UP000024635"/>
    </source>
</evidence>
<keyword evidence="1" id="KW-1133">Transmembrane helix</keyword>
<keyword evidence="3" id="KW-1185">Reference proteome</keyword>
<feature type="transmembrane region" description="Helical" evidence="1">
    <location>
        <begin position="20"/>
        <end position="40"/>
    </location>
</feature>
<dbReference type="AlphaFoldDB" id="A0A016VU79"/>
<gene>
    <name evidence="2" type="primary">Acey_s0005.g2581</name>
    <name evidence="2" type="ORF">Y032_0005g2581</name>
</gene>
<dbReference type="EMBL" id="JARK01001341">
    <property type="protein sequence ID" value="EYC30328.1"/>
    <property type="molecule type" value="Genomic_DNA"/>
</dbReference>
<organism evidence="2 3">
    <name type="scientific">Ancylostoma ceylanicum</name>
    <dbReference type="NCBI Taxonomy" id="53326"/>
    <lineage>
        <taxon>Eukaryota</taxon>
        <taxon>Metazoa</taxon>
        <taxon>Ecdysozoa</taxon>
        <taxon>Nematoda</taxon>
        <taxon>Chromadorea</taxon>
        <taxon>Rhabditida</taxon>
        <taxon>Rhabditina</taxon>
        <taxon>Rhabditomorpha</taxon>
        <taxon>Strongyloidea</taxon>
        <taxon>Ancylostomatidae</taxon>
        <taxon>Ancylostomatinae</taxon>
        <taxon>Ancylostoma</taxon>
    </lineage>
</organism>